<organism evidence="2">
    <name type="scientific">Cucumis melo</name>
    <name type="common">Muskmelon</name>
    <dbReference type="NCBI Taxonomy" id="3656"/>
    <lineage>
        <taxon>Eukaryota</taxon>
        <taxon>Viridiplantae</taxon>
        <taxon>Streptophyta</taxon>
        <taxon>Embryophyta</taxon>
        <taxon>Tracheophyta</taxon>
        <taxon>Spermatophyta</taxon>
        <taxon>Magnoliopsida</taxon>
        <taxon>eudicotyledons</taxon>
        <taxon>Gunneridae</taxon>
        <taxon>Pentapetalae</taxon>
        <taxon>rosids</taxon>
        <taxon>fabids</taxon>
        <taxon>Cucurbitales</taxon>
        <taxon>Cucurbitaceae</taxon>
        <taxon>Benincaseae</taxon>
        <taxon>Cucumis</taxon>
    </lineage>
</organism>
<sequence length="114" mass="12873">SIVDPYKILSIQNHFSWTTSIVLHWPSPPFSPHPQSFNVETPAFTAMDQTPSLPSKRHRPSPLFNVLPSKHQTPPTVQNVQCWKPTPKIFSMTSPSPSTTALHCRKFRPSSQLT</sequence>
<dbReference type="EnsemblPlants" id="MELO3C024700.2.1">
    <property type="protein sequence ID" value="MELO3C024700.2.1"/>
    <property type="gene ID" value="MELO3C024700.2"/>
</dbReference>
<proteinExistence type="predicted"/>
<evidence type="ECO:0000313" key="2">
    <source>
        <dbReference type="EnsemblPlants" id="MELO3C024700.2.1"/>
    </source>
</evidence>
<dbReference type="AlphaFoldDB" id="A0A9I9DXJ4"/>
<accession>A0A9I9DXJ4</accession>
<dbReference type="Gramene" id="MELO3C024700.2.1">
    <property type="protein sequence ID" value="MELO3C024700.2.1"/>
    <property type="gene ID" value="MELO3C024700.2"/>
</dbReference>
<feature type="region of interest" description="Disordered" evidence="1">
    <location>
        <begin position="47"/>
        <end position="78"/>
    </location>
</feature>
<evidence type="ECO:0000256" key="1">
    <source>
        <dbReference type="SAM" id="MobiDB-lite"/>
    </source>
</evidence>
<name>A0A9I9DXJ4_CUCME</name>
<feature type="region of interest" description="Disordered" evidence="1">
    <location>
        <begin position="94"/>
        <end position="114"/>
    </location>
</feature>
<reference evidence="2" key="1">
    <citation type="submission" date="2023-03" db="UniProtKB">
        <authorList>
            <consortium name="EnsemblPlants"/>
        </authorList>
    </citation>
    <scope>IDENTIFICATION</scope>
</reference>
<protein>
    <submittedName>
        <fullName evidence="2">Uncharacterized protein</fullName>
    </submittedName>
</protein>